<name>A0ABP5JYN9_9ACTN</name>
<comment type="caution">
    <text evidence="1">The sequence shown here is derived from an EMBL/GenBank/DDBJ whole genome shotgun (WGS) entry which is preliminary data.</text>
</comment>
<reference evidence="2" key="1">
    <citation type="journal article" date="2019" name="Int. J. Syst. Evol. Microbiol.">
        <title>The Global Catalogue of Microorganisms (GCM) 10K type strain sequencing project: providing services to taxonomists for standard genome sequencing and annotation.</title>
        <authorList>
            <consortium name="The Broad Institute Genomics Platform"/>
            <consortium name="The Broad Institute Genome Sequencing Center for Infectious Disease"/>
            <person name="Wu L."/>
            <person name="Ma J."/>
        </authorList>
    </citation>
    <scope>NUCLEOTIDE SEQUENCE [LARGE SCALE GENOMIC DNA]</scope>
    <source>
        <strain evidence="2">JCM 16021</strain>
    </source>
</reference>
<dbReference type="PANTHER" id="PTHR38009">
    <property type="entry name" value="CONSERVED HYPOTHETICAL PHAGE TAIL PROTEIN"/>
    <property type="match status" value="1"/>
</dbReference>
<dbReference type="RefSeq" id="WP_344303706.1">
    <property type="nucleotide sequence ID" value="NZ_BAAAQQ010000011.1"/>
</dbReference>
<evidence type="ECO:0000313" key="1">
    <source>
        <dbReference type="EMBL" id="GAA2124574.1"/>
    </source>
</evidence>
<evidence type="ECO:0000313" key="2">
    <source>
        <dbReference type="Proteomes" id="UP001500575"/>
    </source>
</evidence>
<dbReference type="NCBIfam" id="TIGR02241">
    <property type="entry name" value="conserved hypothetical phage tail region protein"/>
    <property type="match status" value="1"/>
</dbReference>
<dbReference type="Proteomes" id="UP001500575">
    <property type="component" value="Unassembled WGS sequence"/>
</dbReference>
<dbReference type="InterPro" id="IPR010667">
    <property type="entry name" value="Phage_T4_Gp19"/>
</dbReference>
<dbReference type="InterPro" id="IPR011747">
    <property type="entry name" value="CHP02241"/>
</dbReference>
<gene>
    <name evidence="1" type="ORF">GCM10009843_21430</name>
</gene>
<keyword evidence="2" id="KW-1185">Reference proteome</keyword>
<organism evidence="1 2">
    <name type="scientific">Nocardioides bigeumensis</name>
    <dbReference type="NCBI Taxonomy" id="433657"/>
    <lineage>
        <taxon>Bacteria</taxon>
        <taxon>Bacillati</taxon>
        <taxon>Actinomycetota</taxon>
        <taxon>Actinomycetes</taxon>
        <taxon>Propionibacteriales</taxon>
        <taxon>Nocardioidaceae</taxon>
        <taxon>Nocardioides</taxon>
    </lineage>
</organism>
<dbReference type="Pfam" id="PF06841">
    <property type="entry name" value="Phage_T4_gp19"/>
    <property type="match status" value="1"/>
</dbReference>
<sequence>MTVFTAFNFKVLITLDGESSPLCEGGFSACDGLEVSVTNKSIRVGGDNGRVVHLGGIVNNGTLSLKRGMTDSFDLWDWFERVNVDEERRLRATCLVVSMAPDRVTEQATYVLDRCLPVKLKVPAMDAATGQLAVEELQVAYETIRLRKPQGVGGA</sequence>
<dbReference type="EMBL" id="BAAAQQ010000011">
    <property type="protein sequence ID" value="GAA2124574.1"/>
    <property type="molecule type" value="Genomic_DNA"/>
</dbReference>
<evidence type="ECO:0008006" key="3">
    <source>
        <dbReference type="Google" id="ProtNLM"/>
    </source>
</evidence>
<protein>
    <recommendedName>
        <fullName evidence="3">Phage tail protein</fullName>
    </recommendedName>
</protein>
<proteinExistence type="predicted"/>
<accession>A0ABP5JYN9</accession>
<dbReference type="PANTHER" id="PTHR38009:SF1">
    <property type="entry name" value="CONSERVED HYPOTHETICAL PHAGE TAIL PROTEIN"/>
    <property type="match status" value="1"/>
</dbReference>